<dbReference type="OrthoDB" id="8909060at2759"/>
<dbReference type="Proteomes" id="UP000299102">
    <property type="component" value="Unassembled WGS sequence"/>
</dbReference>
<comment type="caution">
    <text evidence="1">The sequence shown here is derived from an EMBL/GenBank/DDBJ whole genome shotgun (WGS) entry which is preliminary data.</text>
</comment>
<reference evidence="1 2" key="1">
    <citation type="journal article" date="2019" name="Commun. Biol.">
        <title>The bagworm genome reveals a unique fibroin gene that provides high tensile strength.</title>
        <authorList>
            <person name="Kono N."/>
            <person name="Nakamura H."/>
            <person name="Ohtoshi R."/>
            <person name="Tomita M."/>
            <person name="Numata K."/>
            <person name="Arakawa K."/>
        </authorList>
    </citation>
    <scope>NUCLEOTIDE SEQUENCE [LARGE SCALE GENOMIC DNA]</scope>
</reference>
<proteinExistence type="predicted"/>
<gene>
    <name evidence="1" type="ORF">EVAR_78145_1</name>
</gene>
<accession>A0A4C1UZY0</accession>
<protein>
    <submittedName>
        <fullName evidence="1">Uncharacterized protein</fullName>
    </submittedName>
</protein>
<dbReference type="EMBL" id="BGZK01000248">
    <property type="protein sequence ID" value="GBP31566.1"/>
    <property type="molecule type" value="Genomic_DNA"/>
</dbReference>
<evidence type="ECO:0000313" key="2">
    <source>
        <dbReference type="Proteomes" id="UP000299102"/>
    </source>
</evidence>
<evidence type="ECO:0000313" key="1">
    <source>
        <dbReference type="EMBL" id="GBP31566.1"/>
    </source>
</evidence>
<keyword evidence="2" id="KW-1185">Reference proteome</keyword>
<organism evidence="1 2">
    <name type="scientific">Eumeta variegata</name>
    <name type="common">Bagworm moth</name>
    <name type="synonym">Eumeta japonica</name>
    <dbReference type="NCBI Taxonomy" id="151549"/>
    <lineage>
        <taxon>Eukaryota</taxon>
        <taxon>Metazoa</taxon>
        <taxon>Ecdysozoa</taxon>
        <taxon>Arthropoda</taxon>
        <taxon>Hexapoda</taxon>
        <taxon>Insecta</taxon>
        <taxon>Pterygota</taxon>
        <taxon>Neoptera</taxon>
        <taxon>Endopterygota</taxon>
        <taxon>Lepidoptera</taxon>
        <taxon>Glossata</taxon>
        <taxon>Ditrysia</taxon>
        <taxon>Tineoidea</taxon>
        <taxon>Psychidae</taxon>
        <taxon>Oiketicinae</taxon>
        <taxon>Eumeta</taxon>
    </lineage>
</organism>
<sequence>MSSVEKLDTMLLMKFSRMMTARIAFQSVAFSPSNRQIDSSATFTIAGGLPIERTSTKCCFLIDFTAVYVPFFAATRPPPSIEAEIAREQYKKREKQKRL</sequence>
<dbReference type="AlphaFoldDB" id="A0A4C1UZY0"/>
<name>A0A4C1UZY0_EUMVA</name>